<gene>
    <name evidence="2" type="ORF">CCMP2556_LOCUS34575</name>
</gene>
<feature type="region of interest" description="Disordered" evidence="1">
    <location>
        <begin position="1"/>
        <end position="71"/>
    </location>
</feature>
<proteinExistence type="predicted"/>
<dbReference type="Proteomes" id="UP001642484">
    <property type="component" value="Unassembled WGS sequence"/>
</dbReference>
<evidence type="ECO:0000313" key="3">
    <source>
        <dbReference type="Proteomes" id="UP001642484"/>
    </source>
</evidence>
<accession>A0ABP0P4A7</accession>
<feature type="compositionally biased region" description="Acidic residues" evidence="1">
    <location>
        <begin position="48"/>
        <end position="58"/>
    </location>
</feature>
<comment type="caution">
    <text evidence="2">The sequence shown here is derived from an EMBL/GenBank/DDBJ whole genome shotgun (WGS) entry which is preliminary data.</text>
</comment>
<name>A0ABP0P4A7_9DINO</name>
<dbReference type="EMBL" id="CAXAMN010022485">
    <property type="protein sequence ID" value="CAK9070297.1"/>
    <property type="molecule type" value="Genomic_DNA"/>
</dbReference>
<feature type="non-terminal residue" evidence="2">
    <location>
        <position position="264"/>
    </location>
</feature>
<reference evidence="2 3" key="1">
    <citation type="submission" date="2024-02" db="EMBL/GenBank/DDBJ databases">
        <authorList>
            <person name="Chen Y."/>
            <person name="Shah S."/>
            <person name="Dougan E. K."/>
            <person name="Thang M."/>
            <person name="Chan C."/>
        </authorList>
    </citation>
    <scope>NUCLEOTIDE SEQUENCE [LARGE SCALE GENOMIC DNA]</scope>
</reference>
<organism evidence="2 3">
    <name type="scientific">Durusdinium trenchii</name>
    <dbReference type="NCBI Taxonomy" id="1381693"/>
    <lineage>
        <taxon>Eukaryota</taxon>
        <taxon>Sar</taxon>
        <taxon>Alveolata</taxon>
        <taxon>Dinophyceae</taxon>
        <taxon>Suessiales</taxon>
        <taxon>Symbiodiniaceae</taxon>
        <taxon>Durusdinium</taxon>
    </lineage>
</organism>
<evidence type="ECO:0000256" key="1">
    <source>
        <dbReference type="SAM" id="MobiDB-lite"/>
    </source>
</evidence>
<feature type="compositionally biased region" description="Basic and acidic residues" evidence="1">
    <location>
        <begin position="21"/>
        <end position="39"/>
    </location>
</feature>
<sequence>MAAGIGEWHPDFAPRTYEPLLPRESEGEGAEELGHEATPETRMWPQDGESEPEAEGEGQTDNGNNPFGGEITWVGSWVTDWDPGLRRLQEYRLLASSDDAESGEEYFISNPLGGYQRRYKPSTSERDEASPMEVDIDEQLAQSARRTDARARELAEMPYEEFPPVDAAWWDYEALIAWLKPEEKPRARKLKETGIFPNNQLKEFLRTRLTSLYGKRYYHMVFDHIMGRTQEEQRDFAAFSVAVLSSQWEDDFEGRTRRYVESGE</sequence>
<evidence type="ECO:0000313" key="2">
    <source>
        <dbReference type="EMBL" id="CAK9070297.1"/>
    </source>
</evidence>
<protein>
    <submittedName>
        <fullName evidence="2">Uncharacterized protein</fullName>
    </submittedName>
</protein>
<keyword evidence="3" id="KW-1185">Reference proteome</keyword>